<dbReference type="GO" id="GO:0043165">
    <property type="term" value="P:Gram-negative-bacterium-type cell outer membrane assembly"/>
    <property type="evidence" value="ECO:0007669"/>
    <property type="project" value="InterPro"/>
</dbReference>
<dbReference type="RefSeq" id="WP_307261009.1">
    <property type="nucleotide sequence ID" value="NZ_JAUSVL010000001.1"/>
</dbReference>
<dbReference type="AlphaFoldDB" id="A0AAE3VFI4"/>
<gene>
    <name evidence="1" type="ORF">J3R75_001670</name>
</gene>
<proteinExistence type="predicted"/>
<keyword evidence="2" id="KW-1185">Reference proteome</keyword>
<reference evidence="1" key="1">
    <citation type="submission" date="2023-07" db="EMBL/GenBank/DDBJ databases">
        <title>Genomic Encyclopedia of Type Strains, Phase IV (KMG-IV): sequencing the most valuable type-strain genomes for metagenomic binning, comparative biology and taxonomic classification.</title>
        <authorList>
            <person name="Goeker M."/>
        </authorList>
    </citation>
    <scope>NUCLEOTIDE SEQUENCE</scope>
    <source>
        <strain evidence="1">DSM 24202</strain>
    </source>
</reference>
<evidence type="ECO:0000313" key="2">
    <source>
        <dbReference type="Proteomes" id="UP001238163"/>
    </source>
</evidence>
<dbReference type="InterPro" id="IPR007485">
    <property type="entry name" value="LPS_assembly_LptE"/>
</dbReference>
<dbReference type="GO" id="GO:0019867">
    <property type="term" value="C:outer membrane"/>
    <property type="evidence" value="ECO:0007669"/>
    <property type="project" value="InterPro"/>
</dbReference>
<dbReference type="PROSITE" id="PS51257">
    <property type="entry name" value="PROKAR_LIPOPROTEIN"/>
    <property type="match status" value="1"/>
</dbReference>
<name>A0AAE3VFI4_9BACT</name>
<dbReference type="Pfam" id="PF04390">
    <property type="entry name" value="LptE"/>
    <property type="match status" value="1"/>
</dbReference>
<dbReference type="Proteomes" id="UP001238163">
    <property type="component" value="Unassembled WGS sequence"/>
</dbReference>
<accession>A0AAE3VFI4</accession>
<evidence type="ECO:0000313" key="1">
    <source>
        <dbReference type="EMBL" id="MDQ0289563.1"/>
    </source>
</evidence>
<sequence length="189" mass="20721">MTTRLLHLHWLGLALIGCVMALSSCYHWGAPGAKPGTTIAVASVANDTTEGALAATMRQKLQEHFANQPGVSCDNQTAKSDYVLKVRLLSISNSGIARSEIRDKRAREDDANAYQTVLYRIELKTAYELFLSTDLEKPVLSREVIGSADLPRMHDRDIPLQAACRQAADDAARKIVADIFDQESLPLTP</sequence>
<evidence type="ECO:0008006" key="3">
    <source>
        <dbReference type="Google" id="ProtNLM"/>
    </source>
</evidence>
<organism evidence="1 2">
    <name type="scientific">Oligosphaera ethanolica</name>
    <dbReference type="NCBI Taxonomy" id="760260"/>
    <lineage>
        <taxon>Bacteria</taxon>
        <taxon>Pseudomonadati</taxon>
        <taxon>Lentisphaerota</taxon>
        <taxon>Oligosphaeria</taxon>
        <taxon>Oligosphaerales</taxon>
        <taxon>Oligosphaeraceae</taxon>
        <taxon>Oligosphaera</taxon>
    </lineage>
</organism>
<comment type="caution">
    <text evidence="1">The sequence shown here is derived from an EMBL/GenBank/DDBJ whole genome shotgun (WGS) entry which is preliminary data.</text>
</comment>
<dbReference type="EMBL" id="JAUSVL010000001">
    <property type="protein sequence ID" value="MDQ0289563.1"/>
    <property type="molecule type" value="Genomic_DNA"/>
</dbReference>
<protein>
    <recommendedName>
        <fullName evidence="3">Lipopolysaccharide-assembly</fullName>
    </recommendedName>
</protein>